<feature type="domain" description="Acyl-CoA dehydrogenase/oxidase N-terminal" evidence="15">
    <location>
        <begin position="88"/>
        <end position="156"/>
    </location>
</feature>
<feature type="domain" description="Acyl-CoA oxidase/dehydrogenase middle" evidence="14">
    <location>
        <begin position="200"/>
        <end position="273"/>
    </location>
</feature>
<evidence type="ECO:0000256" key="1">
    <source>
        <dbReference type="ARBA" id="ARBA00004496"/>
    </source>
</evidence>
<dbReference type="PATRIC" id="fig|200452.3.peg.5099"/>
<dbReference type="GO" id="GO:0008470">
    <property type="term" value="F:3-methylbutanoyl-CoA dehydrogenase activity"/>
    <property type="evidence" value="ECO:0007669"/>
    <property type="project" value="TreeGrafter"/>
</dbReference>
<evidence type="ECO:0000256" key="9">
    <source>
        <dbReference type="ARBA" id="ARBA00034328"/>
    </source>
</evidence>
<dbReference type="InterPro" id="IPR013107">
    <property type="entry name" value="Acyl-CoA_DH_C"/>
</dbReference>
<keyword evidence="4" id="KW-0547">Nucleotide-binding</keyword>
<evidence type="ECO:0000256" key="3">
    <source>
        <dbReference type="ARBA" id="ARBA00022643"/>
    </source>
</evidence>
<keyword evidence="3" id="KW-0288">FMN</keyword>
<dbReference type="SUPFAM" id="SSF47203">
    <property type="entry name" value="Acyl-CoA dehydrogenase C-terminal domain-like"/>
    <property type="match status" value="1"/>
</dbReference>
<dbReference type="Gene3D" id="1.20.140.10">
    <property type="entry name" value="Butyryl-CoA Dehydrogenase, subunit A, domain 3"/>
    <property type="match status" value="1"/>
</dbReference>
<evidence type="ECO:0000259" key="16">
    <source>
        <dbReference type="Pfam" id="PF08028"/>
    </source>
</evidence>
<evidence type="ECO:0000256" key="11">
    <source>
        <dbReference type="ARBA" id="ARBA00047859"/>
    </source>
</evidence>
<evidence type="ECO:0000256" key="8">
    <source>
        <dbReference type="ARBA" id="ARBA00034317"/>
    </source>
</evidence>
<dbReference type="Pfam" id="PF08028">
    <property type="entry name" value="Acyl-CoA_dh_2"/>
    <property type="match status" value="1"/>
</dbReference>
<proteinExistence type="inferred from homology"/>
<dbReference type="EMBL" id="LJQB01000063">
    <property type="protein sequence ID" value="KPW83919.1"/>
    <property type="molecule type" value="Genomic_DNA"/>
</dbReference>
<accession>A0A0P9M7M6</accession>
<organism evidence="17 18">
    <name type="scientific">Pseudomonas congelans</name>
    <dbReference type="NCBI Taxonomy" id="200452"/>
    <lineage>
        <taxon>Bacteria</taxon>
        <taxon>Pseudomonadati</taxon>
        <taxon>Pseudomonadota</taxon>
        <taxon>Gammaproteobacteria</taxon>
        <taxon>Pseudomonadales</taxon>
        <taxon>Pseudomonadaceae</taxon>
        <taxon>Pseudomonas</taxon>
    </lineage>
</organism>
<reference evidence="17 18" key="1">
    <citation type="submission" date="2015-09" db="EMBL/GenBank/DDBJ databases">
        <title>Genome announcement of multiple Pseudomonas syringae strains.</title>
        <authorList>
            <person name="Thakur S."/>
            <person name="Wang P.W."/>
            <person name="Gong Y."/>
            <person name="Weir B.S."/>
            <person name="Guttman D.S."/>
        </authorList>
    </citation>
    <scope>NUCLEOTIDE SEQUENCE [LARGE SCALE GENOMIC DNA]</scope>
    <source>
        <strain evidence="17 18">ICMP19117</strain>
    </source>
</reference>
<evidence type="ECO:0000256" key="12">
    <source>
        <dbReference type="ARBA" id="ARBA00048445"/>
    </source>
</evidence>
<dbReference type="Pfam" id="PF02771">
    <property type="entry name" value="Acyl-CoA_dh_N"/>
    <property type="match status" value="1"/>
</dbReference>
<feature type="domain" description="Acyl-CoA dehydrogenase C-terminal" evidence="16">
    <location>
        <begin position="299"/>
        <end position="436"/>
    </location>
</feature>
<comment type="similarity">
    <text evidence="8">Belongs to the DszC flavin monooxygenase family.</text>
</comment>
<dbReference type="GO" id="GO:0006552">
    <property type="term" value="P:L-leucine catabolic process"/>
    <property type="evidence" value="ECO:0007669"/>
    <property type="project" value="TreeGrafter"/>
</dbReference>
<comment type="catalytic activity">
    <reaction evidence="13">
        <text>dibenzothiophene + 2 FMNH2 + 2 O2 = dibenzothiophene 5,5-dioxide + 2 FMN + 2 H2O + 2 H(+)</text>
        <dbReference type="Rhea" id="RHEA:49072"/>
        <dbReference type="ChEBI" id="CHEBI:15377"/>
        <dbReference type="ChEBI" id="CHEBI:15378"/>
        <dbReference type="ChEBI" id="CHEBI:15379"/>
        <dbReference type="ChEBI" id="CHEBI:23681"/>
        <dbReference type="ChEBI" id="CHEBI:57618"/>
        <dbReference type="ChEBI" id="CHEBI:58210"/>
        <dbReference type="ChEBI" id="CHEBI:90356"/>
        <dbReference type="EC" id="1.14.14.21"/>
    </reaction>
</comment>
<dbReference type="GO" id="GO:0005737">
    <property type="term" value="C:cytoplasm"/>
    <property type="evidence" value="ECO:0007669"/>
    <property type="project" value="UniProtKB-SubCell"/>
</dbReference>
<dbReference type="EC" id="1.14.14.21" evidence="9"/>
<dbReference type="GO" id="GO:0050660">
    <property type="term" value="F:flavin adenine dinucleotide binding"/>
    <property type="evidence" value="ECO:0007669"/>
    <property type="project" value="InterPro"/>
</dbReference>
<dbReference type="InterPro" id="IPR036250">
    <property type="entry name" value="AcylCo_DH-like_C"/>
</dbReference>
<keyword evidence="5" id="KW-0560">Oxidoreductase</keyword>
<comment type="subcellular location">
    <subcellularLocation>
        <location evidence="1">Cytoplasm</location>
    </subcellularLocation>
</comment>
<dbReference type="SUPFAM" id="SSF56645">
    <property type="entry name" value="Acyl-CoA dehydrogenase NM domain-like"/>
    <property type="match status" value="1"/>
</dbReference>
<dbReference type="InterPro" id="IPR009100">
    <property type="entry name" value="AcylCoA_DH/oxidase_NM_dom_sf"/>
</dbReference>
<name>A0A0P9M7M6_9PSED</name>
<dbReference type="AlphaFoldDB" id="A0A0P9M7M6"/>
<comment type="catalytic activity">
    <reaction evidence="12">
        <text>dibenzothiophene 5-oxide + FMNH2 + O2 = dibenzothiophene 5,5-dioxide + FMN + H2O + H(+)</text>
        <dbReference type="Rhea" id="RHEA:49080"/>
        <dbReference type="ChEBI" id="CHEBI:15377"/>
        <dbReference type="ChEBI" id="CHEBI:15378"/>
        <dbReference type="ChEBI" id="CHEBI:15379"/>
        <dbReference type="ChEBI" id="CHEBI:23683"/>
        <dbReference type="ChEBI" id="CHEBI:57618"/>
        <dbReference type="ChEBI" id="CHEBI:58210"/>
        <dbReference type="ChEBI" id="CHEBI:90356"/>
    </reaction>
</comment>
<protein>
    <recommendedName>
        <fullName evidence="10">Dibenzothiophene monooxygenase</fullName>
        <ecNumber evidence="9">1.14.14.21</ecNumber>
    </recommendedName>
</protein>
<dbReference type="Proteomes" id="UP000050411">
    <property type="component" value="Unassembled WGS sequence"/>
</dbReference>
<evidence type="ECO:0000256" key="10">
    <source>
        <dbReference type="ARBA" id="ARBA00034345"/>
    </source>
</evidence>
<evidence type="ECO:0000256" key="4">
    <source>
        <dbReference type="ARBA" id="ARBA00022741"/>
    </source>
</evidence>
<evidence type="ECO:0000256" key="2">
    <source>
        <dbReference type="ARBA" id="ARBA00022630"/>
    </source>
</evidence>
<dbReference type="InterPro" id="IPR046373">
    <property type="entry name" value="Acyl-CoA_Oxase/DH_mid-dom_sf"/>
</dbReference>
<evidence type="ECO:0000256" key="7">
    <source>
        <dbReference type="ARBA" id="ARBA00034307"/>
    </source>
</evidence>
<evidence type="ECO:0000259" key="15">
    <source>
        <dbReference type="Pfam" id="PF02771"/>
    </source>
</evidence>
<keyword evidence="2" id="KW-0285">Flavoprotein</keyword>
<dbReference type="PANTHER" id="PTHR43884">
    <property type="entry name" value="ACYL-COA DEHYDROGENASE"/>
    <property type="match status" value="1"/>
</dbReference>
<evidence type="ECO:0000313" key="17">
    <source>
        <dbReference type="EMBL" id="KPW83919.1"/>
    </source>
</evidence>
<evidence type="ECO:0000256" key="13">
    <source>
        <dbReference type="ARBA" id="ARBA00049456"/>
    </source>
</evidence>
<keyword evidence="6" id="KW-0503">Monooxygenase</keyword>
<comment type="caution">
    <text evidence="17">The sequence shown here is derived from an EMBL/GenBank/DDBJ whole genome shotgun (WGS) entry which is preliminary data.</text>
</comment>
<dbReference type="Gene3D" id="1.10.540.10">
    <property type="entry name" value="Acyl-CoA dehydrogenase/oxidase, N-terminal domain"/>
    <property type="match status" value="1"/>
</dbReference>
<dbReference type="Gene3D" id="2.40.110.10">
    <property type="entry name" value="Butyryl-CoA Dehydrogenase, subunit A, domain 2"/>
    <property type="match status" value="1"/>
</dbReference>
<sequence length="468" mass="51353">MCQPAVMPLLADQQENHRPKNKSLKSASYIQAQSMQRVWRTFHRPVCRSLRAQEYCMTQITGSNPLSLGTDYETLANRFRPIFREISAGSVEREKARALPYEPIAWLKKAGFGAVRVPIEYGGAGASISQLFQLLIELAEADSNIPQALRAHFAFVEDRLNAPPGADRDQWFARFVAGDLVGNGWTEVGAVKIGDVITKVSPQGDGFVLNGTKFYSTGSIFADWIDVYAQRSDTGADVIAVVEARHAGVRHSDNWDGFGQRTTGSGTSVYDNVPLPATHVIPFEQRFKYQTAFYQLVLLAVLAGIGRAVERDIAQEVRDRKRVFSHGNAGSVSQDSQVQQVVGQIAAQVYAAEAATLRSAEPLQRAYVARFGNDPQREKDANIAAEIETAKAQVIVSELVLRAATELFNALGASGVSVNKALDRHWRNARTAASHNPLIYKARIVGDWRINGTEPPFVWQIGSGKGNA</sequence>
<evidence type="ECO:0000256" key="5">
    <source>
        <dbReference type="ARBA" id="ARBA00023002"/>
    </source>
</evidence>
<dbReference type="Pfam" id="PF02770">
    <property type="entry name" value="Acyl-CoA_dh_M"/>
    <property type="match status" value="1"/>
</dbReference>
<dbReference type="InterPro" id="IPR037069">
    <property type="entry name" value="AcylCoA_DH/ox_N_sf"/>
</dbReference>
<evidence type="ECO:0000313" key="18">
    <source>
        <dbReference type="Proteomes" id="UP000050411"/>
    </source>
</evidence>
<dbReference type="InterPro" id="IPR013786">
    <property type="entry name" value="AcylCoA_DH/ox_N"/>
</dbReference>
<comment type="catalytic activity">
    <reaction evidence="11">
        <text>dibenzothiophene + FMNH2 + O2 = dibenzothiophene 5-oxide + FMN + H2O + H(+)</text>
        <dbReference type="Rhea" id="RHEA:49076"/>
        <dbReference type="ChEBI" id="CHEBI:15377"/>
        <dbReference type="ChEBI" id="CHEBI:15378"/>
        <dbReference type="ChEBI" id="CHEBI:15379"/>
        <dbReference type="ChEBI" id="CHEBI:23681"/>
        <dbReference type="ChEBI" id="CHEBI:23683"/>
        <dbReference type="ChEBI" id="CHEBI:57618"/>
        <dbReference type="ChEBI" id="CHEBI:58210"/>
    </reaction>
</comment>
<dbReference type="InterPro" id="IPR006091">
    <property type="entry name" value="Acyl-CoA_Oxase/DH_mid-dom"/>
</dbReference>
<evidence type="ECO:0000256" key="6">
    <source>
        <dbReference type="ARBA" id="ARBA00023033"/>
    </source>
</evidence>
<evidence type="ECO:0000259" key="14">
    <source>
        <dbReference type="Pfam" id="PF02770"/>
    </source>
</evidence>
<comment type="pathway">
    <text evidence="7">Sulfur metabolism; dibenzothiophene degradation.</text>
</comment>
<dbReference type="CDD" id="cd01163">
    <property type="entry name" value="DszC"/>
    <property type="match status" value="1"/>
</dbReference>
<dbReference type="GO" id="GO:0004497">
    <property type="term" value="F:monooxygenase activity"/>
    <property type="evidence" value="ECO:0007669"/>
    <property type="project" value="UniProtKB-KW"/>
</dbReference>
<gene>
    <name evidence="17" type="ORF">ALO92_05371</name>
</gene>
<dbReference type="PANTHER" id="PTHR43884:SF12">
    <property type="entry name" value="ISOVALERYL-COA DEHYDROGENASE, MITOCHONDRIAL-RELATED"/>
    <property type="match status" value="1"/>
</dbReference>